<name>I3SPQ6_LOTJA</name>
<proteinExistence type="evidence at transcript level"/>
<protein>
    <submittedName>
        <fullName evidence="1">Uncharacterized protein</fullName>
    </submittedName>
</protein>
<sequence>MMRGASASAVNQRINGSHEASEVEAELASELLNVARSVKWW</sequence>
<dbReference type="EMBL" id="BT142454">
    <property type="protein sequence ID" value="AFK42248.1"/>
    <property type="molecule type" value="mRNA"/>
</dbReference>
<reference evidence="1" key="1">
    <citation type="submission" date="2012-05" db="EMBL/GenBank/DDBJ databases">
        <authorList>
            <person name="Krishnakumar V."/>
            <person name="Cheung F."/>
            <person name="Xiao Y."/>
            <person name="Chan A."/>
            <person name="Moskal W.A."/>
            <person name="Town C.D."/>
        </authorList>
    </citation>
    <scope>NUCLEOTIDE SEQUENCE</scope>
</reference>
<organism evidence="1">
    <name type="scientific">Lotus japonicus</name>
    <name type="common">Lotus corniculatus var. japonicus</name>
    <dbReference type="NCBI Taxonomy" id="34305"/>
    <lineage>
        <taxon>Eukaryota</taxon>
        <taxon>Viridiplantae</taxon>
        <taxon>Streptophyta</taxon>
        <taxon>Embryophyta</taxon>
        <taxon>Tracheophyta</taxon>
        <taxon>Spermatophyta</taxon>
        <taxon>Magnoliopsida</taxon>
        <taxon>eudicotyledons</taxon>
        <taxon>Gunneridae</taxon>
        <taxon>Pentapetalae</taxon>
        <taxon>rosids</taxon>
        <taxon>fabids</taxon>
        <taxon>Fabales</taxon>
        <taxon>Fabaceae</taxon>
        <taxon>Papilionoideae</taxon>
        <taxon>50 kb inversion clade</taxon>
        <taxon>NPAAA clade</taxon>
        <taxon>Hologalegina</taxon>
        <taxon>robinioid clade</taxon>
        <taxon>Loteae</taxon>
        <taxon>Lotus</taxon>
    </lineage>
</organism>
<dbReference type="AlphaFoldDB" id="I3SPQ6"/>
<accession>I3SPQ6</accession>
<evidence type="ECO:0000313" key="1">
    <source>
        <dbReference type="EMBL" id="AFK42248.1"/>
    </source>
</evidence>